<dbReference type="FunFam" id="2.70.150.10:FF:000002">
    <property type="entry name" value="Copper-transporting ATPase 1, putative"/>
    <property type="match status" value="1"/>
</dbReference>
<dbReference type="InterPro" id="IPR018303">
    <property type="entry name" value="ATPase_P-typ_P_site"/>
</dbReference>
<dbReference type="InterPro" id="IPR001757">
    <property type="entry name" value="P_typ_ATPase"/>
</dbReference>
<dbReference type="NCBIfam" id="TIGR01511">
    <property type="entry name" value="ATPase-IB1_Cu"/>
    <property type="match status" value="1"/>
</dbReference>
<dbReference type="InterPro" id="IPR023214">
    <property type="entry name" value="HAD_sf"/>
</dbReference>
<dbReference type="InterPro" id="IPR023299">
    <property type="entry name" value="ATPase_P-typ_cyto_dom_N"/>
</dbReference>
<organism evidence="14 15">
    <name type="scientific">Mariniblastus fucicola</name>
    <dbReference type="NCBI Taxonomy" id="980251"/>
    <lineage>
        <taxon>Bacteria</taxon>
        <taxon>Pseudomonadati</taxon>
        <taxon>Planctomycetota</taxon>
        <taxon>Planctomycetia</taxon>
        <taxon>Pirellulales</taxon>
        <taxon>Pirellulaceae</taxon>
        <taxon>Mariniblastus</taxon>
    </lineage>
</organism>
<dbReference type="SUPFAM" id="SSF55008">
    <property type="entry name" value="HMA, heavy metal-associated domain"/>
    <property type="match status" value="1"/>
</dbReference>
<evidence type="ECO:0000256" key="3">
    <source>
        <dbReference type="ARBA" id="ARBA00022692"/>
    </source>
</evidence>
<reference evidence="14 15" key="1">
    <citation type="submission" date="2019-08" db="EMBL/GenBank/DDBJ databases">
        <title>Deep-cultivation of Planctomycetes and their phenomic and genomic characterization uncovers novel biology.</title>
        <authorList>
            <person name="Wiegand S."/>
            <person name="Jogler M."/>
            <person name="Boedeker C."/>
            <person name="Pinto D."/>
            <person name="Vollmers J."/>
            <person name="Rivas-Marin E."/>
            <person name="Kohn T."/>
            <person name="Peeters S.H."/>
            <person name="Heuer A."/>
            <person name="Rast P."/>
            <person name="Oberbeckmann S."/>
            <person name="Bunk B."/>
            <person name="Jeske O."/>
            <person name="Meyerdierks A."/>
            <person name="Storesund J.E."/>
            <person name="Kallscheuer N."/>
            <person name="Luecker S."/>
            <person name="Lage O.M."/>
            <person name="Pohl T."/>
            <person name="Merkel B.J."/>
            <person name="Hornburger P."/>
            <person name="Mueller R.-W."/>
            <person name="Bruemmer F."/>
            <person name="Labrenz M."/>
            <person name="Spormann A.M."/>
            <person name="Op den Camp H."/>
            <person name="Overmann J."/>
            <person name="Amann R."/>
            <person name="Jetten M.S.M."/>
            <person name="Mascher T."/>
            <person name="Medema M.H."/>
            <person name="Devos D.P."/>
            <person name="Kaster A.-K."/>
            <person name="Ovreas L."/>
            <person name="Rohde M."/>
            <person name="Galperin M.Y."/>
            <person name="Jogler C."/>
        </authorList>
    </citation>
    <scope>NUCLEOTIDE SEQUENCE [LARGE SCALE GENOMIC DNA]</scope>
    <source>
        <strain evidence="14 15">FC18</strain>
    </source>
</reference>
<keyword evidence="7" id="KW-1278">Translocase</keyword>
<keyword evidence="8 12" id="KW-1133">Transmembrane helix</keyword>
<feature type="domain" description="HMA" evidence="13">
    <location>
        <begin position="6"/>
        <end position="72"/>
    </location>
</feature>
<dbReference type="Proteomes" id="UP000322214">
    <property type="component" value="Chromosome"/>
</dbReference>
<dbReference type="InterPro" id="IPR006121">
    <property type="entry name" value="HMA_dom"/>
</dbReference>
<feature type="transmembrane region" description="Helical" evidence="12">
    <location>
        <begin position="100"/>
        <end position="121"/>
    </location>
</feature>
<gene>
    <name evidence="14" type="primary">cadA_1</name>
    <name evidence="14" type="ORF">MFFC18_19290</name>
</gene>
<dbReference type="NCBIfam" id="TIGR01512">
    <property type="entry name" value="ATPase-IB2_Cd"/>
    <property type="match status" value="1"/>
</dbReference>
<dbReference type="NCBIfam" id="TIGR01525">
    <property type="entry name" value="ATPase-IB_hvy"/>
    <property type="match status" value="1"/>
</dbReference>
<dbReference type="PRINTS" id="PR00119">
    <property type="entry name" value="CATATPASE"/>
</dbReference>
<evidence type="ECO:0000313" key="14">
    <source>
        <dbReference type="EMBL" id="QEG22068.1"/>
    </source>
</evidence>
<dbReference type="Pfam" id="PF00702">
    <property type="entry name" value="Hydrolase"/>
    <property type="match status" value="1"/>
</dbReference>
<dbReference type="SFLD" id="SFLDF00027">
    <property type="entry name" value="p-type_atpase"/>
    <property type="match status" value="1"/>
</dbReference>
<evidence type="ECO:0000256" key="4">
    <source>
        <dbReference type="ARBA" id="ARBA00022723"/>
    </source>
</evidence>
<dbReference type="GO" id="GO:0005524">
    <property type="term" value="F:ATP binding"/>
    <property type="evidence" value="ECO:0007669"/>
    <property type="project" value="UniProtKB-UniRule"/>
</dbReference>
<evidence type="ECO:0000256" key="8">
    <source>
        <dbReference type="ARBA" id="ARBA00022989"/>
    </source>
</evidence>
<dbReference type="SUPFAM" id="SSF81665">
    <property type="entry name" value="Calcium ATPase, transmembrane domain M"/>
    <property type="match status" value="1"/>
</dbReference>
<dbReference type="NCBIfam" id="TIGR01494">
    <property type="entry name" value="ATPase_P-type"/>
    <property type="match status" value="1"/>
</dbReference>
<feature type="transmembrane region" description="Helical" evidence="12">
    <location>
        <begin position="672"/>
        <end position="693"/>
    </location>
</feature>
<dbReference type="Gene3D" id="3.40.50.1000">
    <property type="entry name" value="HAD superfamily/HAD-like"/>
    <property type="match status" value="1"/>
</dbReference>
<evidence type="ECO:0000256" key="10">
    <source>
        <dbReference type="ARBA" id="ARBA00039097"/>
    </source>
</evidence>
<evidence type="ECO:0000313" key="15">
    <source>
        <dbReference type="Proteomes" id="UP000322214"/>
    </source>
</evidence>
<evidence type="ECO:0000256" key="9">
    <source>
        <dbReference type="ARBA" id="ARBA00023136"/>
    </source>
</evidence>
<dbReference type="SFLD" id="SFLDG00002">
    <property type="entry name" value="C1.7:_P-type_atpase_like"/>
    <property type="match status" value="1"/>
</dbReference>
<keyword evidence="4 12" id="KW-0479">Metal-binding</keyword>
<dbReference type="Gene3D" id="2.70.150.10">
    <property type="entry name" value="Calcium-transporting ATPase, cytoplasmic transduction domain A"/>
    <property type="match status" value="1"/>
</dbReference>
<dbReference type="AlphaFoldDB" id="A0A5B9P707"/>
<name>A0A5B9P707_9BACT</name>
<keyword evidence="15" id="KW-1185">Reference proteome</keyword>
<dbReference type="InterPro" id="IPR044492">
    <property type="entry name" value="P_typ_ATPase_HD_dom"/>
</dbReference>
<dbReference type="RefSeq" id="WP_315849984.1">
    <property type="nucleotide sequence ID" value="NZ_CP042912.1"/>
</dbReference>
<evidence type="ECO:0000256" key="7">
    <source>
        <dbReference type="ARBA" id="ARBA00022967"/>
    </source>
</evidence>
<keyword evidence="12" id="KW-1003">Cell membrane</keyword>
<dbReference type="SUPFAM" id="SSF81653">
    <property type="entry name" value="Calcium ATPase, transduction domain A"/>
    <property type="match status" value="1"/>
</dbReference>
<comment type="catalytic activity">
    <reaction evidence="11">
        <text>Zn(2+)(in) + ATP + H2O = Zn(2+)(out) + ADP + phosphate + H(+)</text>
        <dbReference type="Rhea" id="RHEA:20621"/>
        <dbReference type="ChEBI" id="CHEBI:15377"/>
        <dbReference type="ChEBI" id="CHEBI:15378"/>
        <dbReference type="ChEBI" id="CHEBI:29105"/>
        <dbReference type="ChEBI" id="CHEBI:30616"/>
        <dbReference type="ChEBI" id="CHEBI:43474"/>
        <dbReference type="ChEBI" id="CHEBI:456216"/>
        <dbReference type="EC" id="7.2.2.12"/>
    </reaction>
</comment>
<dbReference type="PROSITE" id="PS00154">
    <property type="entry name" value="ATPASE_E1_E2"/>
    <property type="match status" value="1"/>
</dbReference>
<evidence type="ECO:0000256" key="2">
    <source>
        <dbReference type="ARBA" id="ARBA00006024"/>
    </source>
</evidence>
<dbReference type="InterPro" id="IPR051014">
    <property type="entry name" value="Cation_Transport_ATPase_IB"/>
</dbReference>
<dbReference type="KEGG" id="mff:MFFC18_19290"/>
<comment type="similarity">
    <text evidence="2 12">Belongs to the cation transport ATPase (P-type) (TC 3.A.3) family. Type IB subfamily.</text>
</comment>
<dbReference type="PANTHER" id="PTHR48085">
    <property type="entry name" value="CADMIUM/ZINC-TRANSPORTING ATPASE HMA2-RELATED"/>
    <property type="match status" value="1"/>
</dbReference>
<dbReference type="InterPro" id="IPR036163">
    <property type="entry name" value="HMA_dom_sf"/>
</dbReference>
<dbReference type="GO" id="GO:0005886">
    <property type="term" value="C:plasma membrane"/>
    <property type="evidence" value="ECO:0007669"/>
    <property type="project" value="UniProtKB-SubCell"/>
</dbReference>
<keyword evidence="5 12" id="KW-0547">Nucleotide-binding</keyword>
<evidence type="ECO:0000256" key="12">
    <source>
        <dbReference type="RuleBase" id="RU362081"/>
    </source>
</evidence>
<dbReference type="SUPFAM" id="SSF56784">
    <property type="entry name" value="HAD-like"/>
    <property type="match status" value="1"/>
</dbReference>
<feature type="transmembrane region" description="Helical" evidence="12">
    <location>
        <begin position="185"/>
        <end position="204"/>
    </location>
</feature>
<comment type="subcellular location">
    <subcellularLocation>
        <location evidence="12">Cell membrane</location>
    </subcellularLocation>
    <subcellularLocation>
        <location evidence="1">Membrane</location>
        <topology evidence="1">Multi-pass membrane protein</topology>
    </subcellularLocation>
</comment>
<dbReference type="Gene3D" id="3.40.1110.10">
    <property type="entry name" value="Calcium-transporting ATPase, cytoplasmic domain N"/>
    <property type="match status" value="1"/>
</dbReference>
<sequence length="722" mass="77018">MTTDLNQMAFKIHGMDCAEEVAILKRELGPLIDDIEQLRFDVLNGKLTVVGMNDLSQEQIVQAVNKTGMRAEVWKDKEPESQSGFWSVYGRAILTSASGLLGLAGFICHVMIAGGFAQAFGSEGMGIAHGVPAVSIALYLIGIVAGTWIVLPKAWRAVIRLRPDMNLLMLVAVIGAAAIGEWFEAATVAFLFAVSLLLESWSVGRARRAIASLMSLTPPSARVRDKDGQLKEIAPDQVDVGTTFVVRPGEKIPLDGTVVKGIGAVNQAPITGESVPVEKQAGSEVFAGTINGDGVIEAKSTKAAQDTTLAKIIQMVGDAQSQRSPSEQWVETFARYYTPVVMALAILVFLLPPMLLGGEWSVWLYRSLVLLVVACPCALVISTPVSIVAALASAAKNGVLIKGGLYVEKPAHLKAIAVDKTGTLTHGQPVVIDVVPLNDHTKTELLERAAALEVHSNHPLAQAIVRKANEEGVDVAAAEEFEIVQGKGARGIVNGKSFWLGSHRYLEERDQETPEVHEQLQSLQDSGRSIVVIGNDEHVCGFLSLADTVRPETKGILADLHAEGIENVAMLTGDNQGTADAIAEEVGIDSVHAELLPENKVEIVELLVEKYGQAAMVGDGVNDAPALARSSLGIAMGAVGTDAAIETADIALMSDDLSKLPWLIRHSKKTLFIIRQNIWFSLGVKLLFVALTFGGYASLWAAIAADMGASLLVIANSLRLLR</sequence>
<dbReference type="SFLD" id="SFLDS00003">
    <property type="entry name" value="Haloacid_Dehalogenase"/>
    <property type="match status" value="1"/>
</dbReference>
<keyword evidence="14" id="KW-0378">Hydrolase</keyword>
<dbReference type="InterPro" id="IPR036412">
    <property type="entry name" value="HAD-like_sf"/>
</dbReference>
<keyword evidence="9 12" id="KW-0472">Membrane</keyword>
<evidence type="ECO:0000256" key="5">
    <source>
        <dbReference type="ARBA" id="ARBA00022741"/>
    </source>
</evidence>
<accession>A0A5B9P707</accession>
<dbReference type="PANTHER" id="PTHR48085:SF5">
    <property type="entry name" value="CADMIUM_ZINC-TRANSPORTING ATPASE HMA4-RELATED"/>
    <property type="match status" value="1"/>
</dbReference>
<dbReference type="InterPro" id="IPR059000">
    <property type="entry name" value="ATPase_P-type_domA"/>
</dbReference>
<evidence type="ECO:0000259" key="13">
    <source>
        <dbReference type="PROSITE" id="PS50846"/>
    </source>
</evidence>
<dbReference type="Pfam" id="PF00122">
    <property type="entry name" value="E1-E2_ATPase"/>
    <property type="match status" value="1"/>
</dbReference>
<dbReference type="EMBL" id="CP042912">
    <property type="protein sequence ID" value="QEG22068.1"/>
    <property type="molecule type" value="Genomic_DNA"/>
</dbReference>
<keyword evidence="6 12" id="KW-0067">ATP-binding</keyword>
<evidence type="ECO:0000256" key="6">
    <source>
        <dbReference type="ARBA" id="ARBA00022840"/>
    </source>
</evidence>
<proteinExistence type="inferred from homology"/>
<dbReference type="CDD" id="cd00371">
    <property type="entry name" value="HMA"/>
    <property type="match status" value="1"/>
</dbReference>
<dbReference type="EC" id="7.2.2.12" evidence="10"/>
<evidence type="ECO:0000256" key="1">
    <source>
        <dbReference type="ARBA" id="ARBA00004141"/>
    </source>
</evidence>
<evidence type="ECO:0000256" key="11">
    <source>
        <dbReference type="ARBA" id="ARBA00047308"/>
    </source>
</evidence>
<dbReference type="InterPro" id="IPR027256">
    <property type="entry name" value="P-typ_ATPase_IB"/>
</dbReference>
<dbReference type="GO" id="GO:0016887">
    <property type="term" value="F:ATP hydrolysis activity"/>
    <property type="evidence" value="ECO:0007669"/>
    <property type="project" value="InterPro"/>
</dbReference>
<dbReference type="Gene3D" id="3.30.70.100">
    <property type="match status" value="1"/>
</dbReference>
<feature type="transmembrane region" description="Helical" evidence="12">
    <location>
        <begin position="127"/>
        <end position="151"/>
    </location>
</feature>
<feature type="transmembrane region" description="Helical" evidence="12">
    <location>
        <begin position="336"/>
        <end position="356"/>
    </location>
</feature>
<dbReference type="InterPro" id="IPR023298">
    <property type="entry name" value="ATPase_P-typ_TM_dom_sf"/>
</dbReference>
<dbReference type="InterPro" id="IPR008250">
    <property type="entry name" value="ATPase_P-typ_transduc_dom_A_sf"/>
</dbReference>
<dbReference type="GO" id="GO:0046872">
    <property type="term" value="F:metal ion binding"/>
    <property type="evidence" value="ECO:0007669"/>
    <property type="project" value="UniProtKB-KW"/>
</dbReference>
<dbReference type="PRINTS" id="PR00941">
    <property type="entry name" value="CDATPASE"/>
</dbReference>
<dbReference type="STRING" id="980251.GCA_001642875_05040"/>
<feature type="transmembrane region" description="Helical" evidence="12">
    <location>
        <begin position="163"/>
        <end position="179"/>
    </location>
</feature>
<dbReference type="GO" id="GO:0016463">
    <property type="term" value="F:P-type zinc transporter activity"/>
    <property type="evidence" value="ECO:0007669"/>
    <property type="project" value="UniProtKB-EC"/>
</dbReference>
<dbReference type="PROSITE" id="PS50846">
    <property type="entry name" value="HMA_2"/>
    <property type="match status" value="1"/>
</dbReference>
<protein>
    <recommendedName>
        <fullName evidence="10">P-type Zn(2+) transporter</fullName>
        <ecNumber evidence="10">7.2.2.12</ecNumber>
    </recommendedName>
</protein>
<keyword evidence="3 12" id="KW-0812">Transmembrane</keyword>
<feature type="transmembrane region" description="Helical" evidence="12">
    <location>
        <begin position="368"/>
        <end position="392"/>
    </location>
</feature>